<evidence type="ECO:0000313" key="15">
    <source>
        <dbReference type="EMBL" id="QLY40051.1"/>
    </source>
</evidence>
<feature type="binding site" evidence="10">
    <location>
        <begin position="169"/>
        <end position="173"/>
    </location>
    <ligand>
        <name>GTP</name>
        <dbReference type="ChEBI" id="CHEBI:37565"/>
    </ligand>
</feature>
<dbReference type="InterPro" id="IPR044145">
    <property type="entry name" value="IF2_II"/>
</dbReference>
<dbReference type="InterPro" id="IPR023115">
    <property type="entry name" value="TIF_IF2_dom3"/>
</dbReference>
<feature type="binding site" evidence="10">
    <location>
        <begin position="223"/>
        <end position="226"/>
    </location>
    <ligand>
        <name>GTP</name>
        <dbReference type="ChEBI" id="CHEBI:37565"/>
    </ligand>
</feature>
<evidence type="ECO:0000256" key="9">
    <source>
        <dbReference type="ARBA" id="ARBA00025162"/>
    </source>
</evidence>
<dbReference type="CDD" id="cd03692">
    <property type="entry name" value="mtIF2_IVc"/>
    <property type="match status" value="1"/>
</dbReference>
<dbReference type="NCBIfam" id="TIGR00231">
    <property type="entry name" value="small_GTP"/>
    <property type="match status" value="1"/>
</dbReference>
<comment type="function">
    <text evidence="9 10 11">One of the essential components for the initiation of protein synthesis. Protects formylmethionyl-tRNA from spontaneous hydrolysis and promotes its binding to the 30S ribosomal subunits. Also involved in the hydrolysis of GTP during the formation of the 70S ribosomal complex.</text>
</comment>
<dbReference type="PROSITE" id="PS01176">
    <property type="entry name" value="IF2"/>
    <property type="match status" value="1"/>
</dbReference>
<evidence type="ECO:0000256" key="5">
    <source>
        <dbReference type="ARBA" id="ARBA00022540"/>
    </source>
</evidence>
<dbReference type="GO" id="GO:0005829">
    <property type="term" value="C:cytosol"/>
    <property type="evidence" value="ECO:0007669"/>
    <property type="project" value="TreeGrafter"/>
</dbReference>
<dbReference type="SUPFAM" id="SSF52156">
    <property type="entry name" value="Initiation factor IF2/eIF5b, domain 3"/>
    <property type="match status" value="1"/>
</dbReference>
<dbReference type="Pfam" id="PF03144">
    <property type="entry name" value="GTP_EFTU_D2"/>
    <property type="match status" value="1"/>
</dbReference>
<evidence type="ECO:0000313" key="16">
    <source>
        <dbReference type="Proteomes" id="UP000512167"/>
    </source>
</evidence>
<keyword evidence="16" id="KW-1185">Reference proteome</keyword>
<dbReference type="InterPro" id="IPR053905">
    <property type="entry name" value="EF-G-like_DII"/>
</dbReference>
<dbReference type="Pfam" id="PF22042">
    <property type="entry name" value="EF-G_D2"/>
    <property type="match status" value="1"/>
</dbReference>
<dbReference type="InterPro" id="IPR005225">
    <property type="entry name" value="Small_GTP-bd"/>
</dbReference>
<dbReference type="InterPro" id="IPR000795">
    <property type="entry name" value="T_Tr_GTP-bd_dom"/>
</dbReference>
<evidence type="ECO:0000256" key="1">
    <source>
        <dbReference type="ARBA" id="ARBA00004496"/>
    </source>
</evidence>
<dbReference type="GO" id="GO:0005525">
    <property type="term" value="F:GTP binding"/>
    <property type="evidence" value="ECO:0007669"/>
    <property type="project" value="UniProtKB-KW"/>
</dbReference>
<evidence type="ECO:0000256" key="7">
    <source>
        <dbReference type="ARBA" id="ARBA00022917"/>
    </source>
</evidence>
<feature type="compositionally biased region" description="Low complexity" evidence="13">
    <location>
        <begin position="15"/>
        <end position="28"/>
    </location>
</feature>
<dbReference type="Gene3D" id="3.40.50.300">
    <property type="entry name" value="P-loop containing nucleotide triphosphate hydrolases"/>
    <property type="match status" value="1"/>
</dbReference>
<proteinExistence type="inferred from homology"/>
<dbReference type="PANTHER" id="PTHR43381">
    <property type="entry name" value="TRANSLATION INITIATION FACTOR IF-2-RELATED"/>
    <property type="match status" value="1"/>
</dbReference>
<organism evidence="15 16">
    <name type="scientific">Hujiaoplasma nucleasis</name>
    <dbReference type="NCBI Taxonomy" id="2725268"/>
    <lineage>
        <taxon>Bacteria</taxon>
        <taxon>Bacillati</taxon>
        <taxon>Mycoplasmatota</taxon>
        <taxon>Mollicutes</taxon>
        <taxon>Candidatus Izemoplasmatales</taxon>
        <taxon>Hujiaoplasmataceae</taxon>
        <taxon>Hujiaoplasma</taxon>
    </lineage>
</organism>
<keyword evidence="7 10" id="KW-0648">Protein biosynthesis</keyword>
<dbReference type="InterPro" id="IPR009000">
    <property type="entry name" value="Transl_B-barrel_sf"/>
</dbReference>
<dbReference type="Gene3D" id="3.40.50.10050">
    <property type="entry name" value="Translation initiation factor IF- 2, domain 3"/>
    <property type="match status" value="1"/>
</dbReference>
<evidence type="ECO:0000256" key="10">
    <source>
        <dbReference type="HAMAP-Rule" id="MF_00100"/>
    </source>
</evidence>
<feature type="region of interest" description="G-domain" evidence="10">
    <location>
        <begin position="117"/>
        <end position="265"/>
    </location>
</feature>
<dbReference type="Pfam" id="PF00009">
    <property type="entry name" value="GTP_EFTU"/>
    <property type="match status" value="1"/>
</dbReference>
<dbReference type="FunFam" id="3.40.50.300:FF:000019">
    <property type="entry name" value="Translation initiation factor IF-2"/>
    <property type="match status" value="1"/>
</dbReference>
<dbReference type="NCBIfam" id="TIGR00487">
    <property type="entry name" value="IF-2"/>
    <property type="match status" value="1"/>
</dbReference>
<dbReference type="InterPro" id="IPR036925">
    <property type="entry name" value="TIF_IF2_dom3_sf"/>
</dbReference>
<dbReference type="FunFam" id="3.40.50.10050:FF:000001">
    <property type="entry name" value="Translation initiation factor IF-2"/>
    <property type="match status" value="1"/>
</dbReference>
<dbReference type="Pfam" id="PF04760">
    <property type="entry name" value="IF2_N"/>
    <property type="match status" value="1"/>
</dbReference>
<gene>
    <name evidence="10 15" type="primary">infB</name>
    <name evidence="15" type="ORF">HF295_03920</name>
</gene>
<sequence>MPKHEPNKNKKFTGNKKNQNKQNSQPKKVMPKFVTYKQGMTVGDFADQINKPASDVIKKLMFLKIMATKNQSIDRENAELLAMEYNLDLQDEVVTDLTRFEEIIETDKEEDLVSRPPVVTIMGHVDHGKTTLLDTIRHSRVVSTEAGGITQHIGAYQVEKNGKKITFIDTPGHAAFTEMRARGARITDIVILVVAADDGVMPQTREAIDHAKASQCEIIVAVNKMDVPGANPDRVKQQLADLGLLSEEWGGDIPFVEVSALKNQGIDNLLETIQVVAELKELKANPNRQATGSVIEARLDKGRGPVATILVDNGTLRVQDYFAVGATYGKVRAMTNDLGDQIKEAEPGQAVEIIGLNDVPLAGDPFRVFEDEKTVRDIADERQNRAFDKQHNSKEVMSLEDFFNQASDDTKKMNLIIKADVQGSIEAFRGSIGKIDVEGADIDIVGTGVGAVTDGDILLAEASSAIIIGFGVGVPASVRELAKEKGVEIRTYRIIYEALDDIEAAMKGMLDPVFEEQVIGEAEVRETYSVSKVGTIAGCMVTSGVVRRNSMIKIVRNGKIIFEGKLGSLKRFKDDVKEVRQGFECGITIENYNDIKEGDIIEVSTMKEV</sequence>
<dbReference type="FunFam" id="2.40.30.10:FF:000008">
    <property type="entry name" value="Translation initiation factor IF-2"/>
    <property type="match status" value="1"/>
</dbReference>
<dbReference type="HAMAP" id="MF_00100_B">
    <property type="entry name" value="IF_2_B"/>
    <property type="match status" value="1"/>
</dbReference>
<dbReference type="EMBL" id="CP051151">
    <property type="protein sequence ID" value="QLY40051.1"/>
    <property type="molecule type" value="Genomic_DNA"/>
</dbReference>
<dbReference type="CDD" id="cd01887">
    <property type="entry name" value="IF2_eIF5B"/>
    <property type="match status" value="1"/>
</dbReference>
<dbReference type="AlphaFoldDB" id="A0A7L6N3C8"/>
<dbReference type="KEGG" id="tbk:HF295_03920"/>
<reference evidence="15 16" key="1">
    <citation type="submission" date="2020-04" db="EMBL/GenBank/DDBJ databases">
        <authorList>
            <person name="Zheng R.K."/>
            <person name="Sun C.M."/>
        </authorList>
    </citation>
    <scope>NUCLEOTIDE SEQUENCE [LARGE SCALE GENOMIC DNA]</scope>
    <source>
        <strain evidence="16">zrk29</strain>
    </source>
</reference>
<feature type="domain" description="Tr-type G" evidence="14">
    <location>
        <begin position="114"/>
        <end position="283"/>
    </location>
</feature>
<evidence type="ECO:0000256" key="6">
    <source>
        <dbReference type="ARBA" id="ARBA00022741"/>
    </source>
</evidence>
<dbReference type="InterPro" id="IPR000178">
    <property type="entry name" value="TF_IF2_bacterial-like"/>
</dbReference>
<dbReference type="GO" id="GO:0003743">
    <property type="term" value="F:translation initiation factor activity"/>
    <property type="evidence" value="ECO:0007669"/>
    <property type="project" value="UniProtKB-UniRule"/>
</dbReference>
<comment type="similarity">
    <text evidence="2 10 11">Belongs to the TRAFAC class translation factor GTPase superfamily. Classic translation factor GTPase family. IF-2 subfamily.</text>
</comment>
<accession>A0A7L6N3C8</accession>
<dbReference type="Gene3D" id="2.40.30.10">
    <property type="entry name" value="Translation factors"/>
    <property type="match status" value="2"/>
</dbReference>
<dbReference type="PROSITE" id="PS51722">
    <property type="entry name" value="G_TR_2"/>
    <property type="match status" value="1"/>
</dbReference>
<keyword evidence="6 10" id="KW-0547">Nucleotide-binding</keyword>
<evidence type="ECO:0000256" key="2">
    <source>
        <dbReference type="ARBA" id="ARBA00007733"/>
    </source>
</evidence>
<dbReference type="InterPro" id="IPR006847">
    <property type="entry name" value="IF2_N"/>
</dbReference>
<dbReference type="CDD" id="cd03702">
    <property type="entry name" value="IF2_mtIF2_II"/>
    <property type="match status" value="1"/>
</dbReference>
<comment type="subcellular location">
    <subcellularLocation>
        <location evidence="1 10 12">Cytoplasm</location>
    </subcellularLocation>
</comment>
<evidence type="ECO:0000256" key="13">
    <source>
        <dbReference type="SAM" id="MobiDB-lite"/>
    </source>
</evidence>
<evidence type="ECO:0000256" key="8">
    <source>
        <dbReference type="ARBA" id="ARBA00023134"/>
    </source>
</evidence>
<keyword evidence="8 10" id="KW-0342">GTP-binding</keyword>
<dbReference type="Proteomes" id="UP000512167">
    <property type="component" value="Chromosome"/>
</dbReference>
<dbReference type="PANTHER" id="PTHR43381:SF5">
    <property type="entry name" value="TR-TYPE G DOMAIN-CONTAINING PROTEIN"/>
    <property type="match status" value="1"/>
</dbReference>
<protein>
    <recommendedName>
        <fullName evidence="3 10">Translation initiation factor IF-2</fullName>
    </recommendedName>
</protein>
<dbReference type="InterPro" id="IPR027417">
    <property type="entry name" value="P-loop_NTPase"/>
</dbReference>
<keyword evidence="4 10" id="KW-0963">Cytoplasm</keyword>
<keyword evidence="5 10" id="KW-0396">Initiation factor</keyword>
<dbReference type="GO" id="GO:0003924">
    <property type="term" value="F:GTPase activity"/>
    <property type="evidence" value="ECO:0007669"/>
    <property type="project" value="UniProtKB-UniRule"/>
</dbReference>
<evidence type="ECO:0000256" key="12">
    <source>
        <dbReference type="RuleBase" id="RU000645"/>
    </source>
</evidence>
<dbReference type="SUPFAM" id="SSF50447">
    <property type="entry name" value="Translation proteins"/>
    <property type="match status" value="2"/>
</dbReference>
<dbReference type="Pfam" id="PF11987">
    <property type="entry name" value="IF-2"/>
    <property type="match status" value="1"/>
</dbReference>
<feature type="region of interest" description="Disordered" evidence="13">
    <location>
        <begin position="1"/>
        <end position="30"/>
    </location>
</feature>
<feature type="binding site" evidence="10">
    <location>
        <begin position="123"/>
        <end position="130"/>
    </location>
    <ligand>
        <name>GTP</name>
        <dbReference type="ChEBI" id="CHEBI:37565"/>
    </ligand>
</feature>
<evidence type="ECO:0000256" key="4">
    <source>
        <dbReference type="ARBA" id="ARBA00022490"/>
    </source>
</evidence>
<evidence type="ECO:0000259" key="14">
    <source>
        <dbReference type="PROSITE" id="PS51722"/>
    </source>
</evidence>
<evidence type="ECO:0000256" key="3">
    <source>
        <dbReference type="ARBA" id="ARBA00020675"/>
    </source>
</evidence>
<dbReference type="InterPro" id="IPR015760">
    <property type="entry name" value="TIF_IF2"/>
</dbReference>
<dbReference type="SUPFAM" id="SSF52540">
    <property type="entry name" value="P-loop containing nucleoside triphosphate hydrolases"/>
    <property type="match status" value="1"/>
</dbReference>
<dbReference type="RefSeq" id="WP_312032547.1">
    <property type="nucleotide sequence ID" value="NZ_CP051151.1"/>
</dbReference>
<evidence type="ECO:0000256" key="11">
    <source>
        <dbReference type="RuleBase" id="RU000644"/>
    </source>
</evidence>
<dbReference type="InterPro" id="IPR004161">
    <property type="entry name" value="EFTu-like_2"/>
</dbReference>
<name>A0A7L6N3C8_9MOLU</name>
<dbReference type="FunFam" id="2.40.30.10:FF:000007">
    <property type="entry name" value="Translation initiation factor IF-2"/>
    <property type="match status" value="1"/>
</dbReference>